<dbReference type="EMBL" id="MHMY01000007">
    <property type="protein sequence ID" value="OGZ35782.1"/>
    <property type="molecule type" value="Genomic_DNA"/>
</dbReference>
<proteinExistence type="predicted"/>
<evidence type="ECO:0008006" key="3">
    <source>
        <dbReference type="Google" id="ProtNLM"/>
    </source>
</evidence>
<dbReference type="Gene3D" id="3.90.20.10">
    <property type="match status" value="1"/>
</dbReference>
<gene>
    <name evidence="1" type="ORF">A2815_01485</name>
</gene>
<accession>A0A1G2FDB6</accession>
<comment type="caution">
    <text evidence="1">The sequence shown here is derived from an EMBL/GenBank/DDBJ whole genome shotgun (WGS) entry which is preliminary data.</text>
</comment>
<evidence type="ECO:0000313" key="2">
    <source>
        <dbReference type="Proteomes" id="UP000176974"/>
    </source>
</evidence>
<protein>
    <recommendedName>
        <fullName evidence="3">t-SNARE coiled-coil homology domain-containing protein</fullName>
    </recommendedName>
</protein>
<dbReference type="Proteomes" id="UP000176974">
    <property type="component" value="Unassembled WGS sequence"/>
</dbReference>
<sequence>MNKEFINYLDQKFNKIDERFKKNDGRFDRVDERFIKMEKRFDRVDERFIKMEKRFDRVDDQIKEKFNKVLDGQDRISKQLTDLQQESKMSLRLYQRHDKKIENHEERIYELELKAEPVL</sequence>
<dbReference type="AlphaFoldDB" id="A0A1G2FDB6"/>
<evidence type="ECO:0000313" key="1">
    <source>
        <dbReference type="EMBL" id="OGZ35782.1"/>
    </source>
</evidence>
<organism evidence="1 2">
    <name type="scientific">Candidatus Portnoybacteria bacterium RIFCSPHIGHO2_01_FULL_40_12b</name>
    <dbReference type="NCBI Taxonomy" id="1801994"/>
    <lineage>
        <taxon>Bacteria</taxon>
        <taxon>Candidatus Portnoyibacteriota</taxon>
    </lineage>
</organism>
<dbReference type="SUPFAM" id="SSF57997">
    <property type="entry name" value="Tropomyosin"/>
    <property type="match status" value="1"/>
</dbReference>
<name>A0A1G2FDB6_9BACT</name>
<reference evidence="1 2" key="1">
    <citation type="journal article" date="2016" name="Nat. Commun.">
        <title>Thousands of microbial genomes shed light on interconnected biogeochemical processes in an aquifer system.</title>
        <authorList>
            <person name="Anantharaman K."/>
            <person name="Brown C.T."/>
            <person name="Hug L.A."/>
            <person name="Sharon I."/>
            <person name="Castelle C.J."/>
            <person name="Probst A.J."/>
            <person name="Thomas B.C."/>
            <person name="Singh A."/>
            <person name="Wilkins M.J."/>
            <person name="Karaoz U."/>
            <person name="Brodie E.L."/>
            <person name="Williams K.H."/>
            <person name="Hubbard S.S."/>
            <person name="Banfield J.F."/>
        </authorList>
    </citation>
    <scope>NUCLEOTIDE SEQUENCE [LARGE SCALE GENOMIC DNA]</scope>
</reference>